<keyword evidence="3 10" id="KW-1134">Transmembrane beta strand</keyword>
<dbReference type="EMBL" id="BLJN01000003">
    <property type="protein sequence ID" value="GFE81639.1"/>
    <property type="molecule type" value="Genomic_DNA"/>
</dbReference>
<evidence type="ECO:0000313" key="14">
    <source>
        <dbReference type="EMBL" id="GFE81639.1"/>
    </source>
</evidence>
<evidence type="ECO:0000256" key="10">
    <source>
        <dbReference type="PROSITE-ProRule" id="PRU01360"/>
    </source>
</evidence>
<keyword evidence="14" id="KW-0675">Receptor</keyword>
<evidence type="ECO:0000259" key="13">
    <source>
        <dbReference type="SMART" id="SM00965"/>
    </source>
</evidence>
<keyword evidence="12" id="KW-0732">Signal</keyword>
<sequence length="909" mass="97053">MSMNNRMFHSSARHAPRAATLTGSVLAILATAGNAQAMTEWDLPEQPLAKSLREIAAQTDSNIIFDRKLVNDQSAPPLKMKATTEQALKQVLEGTGLTYRHLDDKTVTIQLASTDPSITTSASYGADGRIRLAQAQTGEGAGPRTRIVDGKPLLDIEEIIVTGTNIRGIENSTAPVIVLSREYINSTGFSTTTKLIESLPQNFALANQSGLQANGTGQVSSVSEQGSSINLRGIGEGTTLVLLNGRRLAPGFRSAAADISSLPLTAIERVEILTDGASAIYGSDAVGGVVNFILREDFEGAETRLRAGAADGTDEYRVSQALGNSWDSGNVLLSLEYYKRDELLASDRDYIPANVVAPGLLPEDENYSAVFTGEQQLSGSISAFADVLFSQRDSFNRAGRVSPLFNETPNDVDNPQLNATLGMNFGLGGDWQLEVSGSYGSNELEVVRGGGAVAVSSFDSKFESEAARIKADGTVLGLPGGNLRMAIGADYRSETYEDLTTVAGGIVTNSTDTDQDVSSAFAELYIPLVGSPNAVAGVNALEVSLAGRYDDYSTFGSSFDPQYGLMWEPVGGLRLRARYGTSYKAPNLVENTFGTNSAAAILAQDPLSPFGFSYQLQVVGIDVDALQAQESTSSSFGLEFTPEAIKGLAVNLNYYQIKYRNRITNPPLPTVLLGDPASFGSLFIRNPTVDQVNQFIAIAQRGQLGFIPLSPIDFTFDPNFDPASIEVIVDTRRRNLSLVETNGVDFSTRYDFAVGSSNVALGIDATYVLQIEQQITTTSAPFETDDTFGNAPNLRMRAMASWQRGGWSANTFVNYTDSYTDNRLITTPVSVDAYTTVDARVAYSFPTGSSSGFLSGVTVGASVLNLLDEDPPGTQVLSAPGAPSFDLGFDPANASALGRFISLEFTKTW</sequence>
<name>A0A829YEG0_9GAMM</name>
<dbReference type="Pfam" id="PF00593">
    <property type="entry name" value="TonB_dep_Rec_b-barrel"/>
    <property type="match status" value="1"/>
</dbReference>
<feature type="signal peptide" evidence="12">
    <location>
        <begin position="1"/>
        <end position="37"/>
    </location>
</feature>
<accession>A0A829YEG0</accession>
<dbReference type="SUPFAM" id="SSF56935">
    <property type="entry name" value="Porins"/>
    <property type="match status" value="1"/>
</dbReference>
<evidence type="ECO:0000256" key="7">
    <source>
        <dbReference type="ARBA" id="ARBA00023077"/>
    </source>
</evidence>
<evidence type="ECO:0000256" key="4">
    <source>
        <dbReference type="ARBA" id="ARBA00022496"/>
    </source>
</evidence>
<dbReference type="InterPro" id="IPR036942">
    <property type="entry name" value="Beta-barrel_TonB_sf"/>
</dbReference>
<dbReference type="Pfam" id="PF07715">
    <property type="entry name" value="Plug"/>
    <property type="match status" value="1"/>
</dbReference>
<gene>
    <name evidence="14" type="ORF">GCM10011487_36390</name>
</gene>
<keyword evidence="4" id="KW-0410">Iron transport</keyword>
<evidence type="ECO:0000256" key="3">
    <source>
        <dbReference type="ARBA" id="ARBA00022452"/>
    </source>
</evidence>
<keyword evidence="2 10" id="KW-0813">Transport</keyword>
<comment type="similarity">
    <text evidence="10 11">Belongs to the TonB-dependent receptor family.</text>
</comment>
<protein>
    <submittedName>
        <fullName evidence="14">TonB-dependent receptor</fullName>
    </submittedName>
</protein>
<dbReference type="InterPro" id="IPR011662">
    <property type="entry name" value="Secretin/TonB_short_N"/>
</dbReference>
<dbReference type="InterPro" id="IPR039426">
    <property type="entry name" value="TonB-dep_rcpt-like"/>
</dbReference>
<dbReference type="GO" id="GO:0006826">
    <property type="term" value="P:iron ion transport"/>
    <property type="evidence" value="ECO:0007669"/>
    <property type="project" value="UniProtKB-KW"/>
</dbReference>
<keyword evidence="15" id="KW-1185">Reference proteome</keyword>
<reference evidence="15" key="1">
    <citation type="submission" date="2020-01" db="EMBL/GenBank/DDBJ databases">
        <title>'Steroidobacter agaridevorans' sp. nov., agar-degrading bacteria isolated from rhizosphere soils.</title>
        <authorList>
            <person name="Ikenaga M."/>
            <person name="Kataoka M."/>
            <person name="Murouchi A."/>
            <person name="Katsuragi S."/>
            <person name="Sakai M."/>
        </authorList>
    </citation>
    <scope>NUCLEOTIDE SEQUENCE [LARGE SCALE GENOMIC DNA]</scope>
    <source>
        <strain evidence="15">YU21-B</strain>
    </source>
</reference>
<dbReference type="GO" id="GO:0009279">
    <property type="term" value="C:cell outer membrane"/>
    <property type="evidence" value="ECO:0007669"/>
    <property type="project" value="UniProtKB-SubCell"/>
</dbReference>
<dbReference type="Proteomes" id="UP000445000">
    <property type="component" value="Unassembled WGS sequence"/>
</dbReference>
<evidence type="ECO:0000256" key="11">
    <source>
        <dbReference type="RuleBase" id="RU003357"/>
    </source>
</evidence>
<evidence type="ECO:0000256" key="2">
    <source>
        <dbReference type="ARBA" id="ARBA00022448"/>
    </source>
</evidence>
<evidence type="ECO:0000256" key="6">
    <source>
        <dbReference type="ARBA" id="ARBA00023004"/>
    </source>
</evidence>
<dbReference type="Gene3D" id="2.170.130.10">
    <property type="entry name" value="TonB-dependent receptor, plug domain"/>
    <property type="match status" value="1"/>
</dbReference>
<dbReference type="PANTHER" id="PTHR47234:SF2">
    <property type="entry name" value="TONB-DEPENDENT RECEPTOR"/>
    <property type="match status" value="1"/>
</dbReference>
<dbReference type="SMART" id="SM00965">
    <property type="entry name" value="STN"/>
    <property type="match status" value="1"/>
</dbReference>
<comment type="subcellular location">
    <subcellularLocation>
        <location evidence="1 10">Cell outer membrane</location>
        <topology evidence="1 10">Multi-pass membrane protein</topology>
    </subcellularLocation>
</comment>
<feature type="domain" description="Secretin/TonB short N-terminal" evidence="13">
    <location>
        <begin position="61"/>
        <end position="112"/>
    </location>
</feature>
<evidence type="ECO:0000256" key="8">
    <source>
        <dbReference type="ARBA" id="ARBA00023136"/>
    </source>
</evidence>
<dbReference type="Gene3D" id="3.55.50.30">
    <property type="match status" value="1"/>
</dbReference>
<dbReference type="PANTHER" id="PTHR47234">
    <property type="match status" value="1"/>
</dbReference>
<evidence type="ECO:0000256" key="9">
    <source>
        <dbReference type="ARBA" id="ARBA00023237"/>
    </source>
</evidence>
<proteinExistence type="inferred from homology"/>
<dbReference type="InterPro" id="IPR012910">
    <property type="entry name" value="Plug_dom"/>
</dbReference>
<evidence type="ECO:0000256" key="1">
    <source>
        <dbReference type="ARBA" id="ARBA00004571"/>
    </source>
</evidence>
<keyword evidence="9 10" id="KW-0998">Cell outer membrane</keyword>
<organism evidence="14 15">
    <name type="scientific">Steroidobacter agaridevorans</name>
    <dbReference type="NCBI Taxonomy" id="2695856"/>
    <lineage>
        <taxon>Bacteria</taxon>
        <taxon>Pseudomonadati</taxon>
        <taxon>Pseudomonadota</taxon>
        <taxon>Gammaproteobacteria</taxon>
        <taxon>Steroidobacterales</taxon>
        <taxon>Steroidobacteraceae</taxon>
        <taxon>Steroidobacter</taxon>
    </lineage>
</organism>
<dbReference type="InterPro" id="IPR000531">
    <property type="entry name" value="Beta-barrel_TonB"/>
</dbReference>
<evidence type="ECO:0000256" key="5">
    <source>
        <dbReference type="ARBA" id="ARBA00022692"/>
    </source>
</evidence>
<keyword evidence="8 10" id="KW-0472">Membrane</keyword>
<evidence type="ECO:0000256" key="12">
    <source>
        <dbReference type="SAM" id="SignalP"/>
    </source>
</evidence>
<keyword evidence="7 11" id="KW-0798">TonB box</keyword>
<feature type="chain" id="PRO_5032756465" evidence="12">
    <location>
        <begin position="38"/>
        <end position="909"/>
    </location>
</feature>
<keyword evidence="6" id="KW-0408">Iron</keyword>
<evidence type="ECO:0000313" key="15">
    <source>
        <dbReference type="Proteomes" id="UP000445000"/>
    </source>
</evidence>
<keyword evidence="5 10" id="KW-0812">Transmembrane</keyword>
<dbReference type="PROSITE" id="PS52016">
    <property type="entry name" value="TONB_DEPENDENT_REC_3"/>
    <property type="match status" value="1"/>
</dbReference>
<dbReference type="Gene3D" id="2.40.170.20">
    <property type="entry name" value="TonB-dependent receptor, beta-barrel domain"/>
    <property type="match status" value="1"/>
</dbReference>
<dbReference type="Pfam" id="PF07660">
    <property type="entry name" value="STN"/>
    <property type="match status" value="1"/>
</dbReference>
<dbReference type="AlphaFoldDB" id="A0A829YEG0"/>
<dbReference type="InterPro" id="IPR037066">
    <property type="entry name" value="Plug_dom_sf"/>
</dbReference>
<comment type="caution">
    <text evidence="14">The sequence shown here is derived from an EMBL/GenBank/DDBJ whole genome shotgun (WGS) entry which is preliminary data.</text>
</comment>
<keyword evidence="4" id="KW-0406">Ion transport</keyword>